<dbReference type="RefSeq" id="WP_188681965.1">
    <property type="nucleotide sequence ID" value="NZ_BMIS01000001.1"/>
</dbReference>
<keyword evidence="3" id="KW-1185">Reference proteome</keyword>
<evidence type="ECO:0000313" key="3">
    <source>
        <dbReference type="Proteomes" id="UP000633136"/>
    </source>
</evidence>
<comment type="caution">
    <text evidence="2">The sequence shown here is derived from an EMBL/GenBank/DDBJ whole genome shotgun (WGS) entry which is preliminary data.</text>
</comment>
<evidence type="ECO:0000256" key="1">
    <source>
        <dbReference type="SAM" id="Phobius"/>
    </source>
</evidence>
<name>A0A917ELG7_9MICC</name>
<reference evidence="2" key="2">
    <citation type="submission" date="2020-09" db="EMBL/GenBank/DDBJ databases">
        <authorList>
            <person name="Sun Q."/>
            <person name="Zhou Y."/>
        </authorList>
    </citation>
    <scope>NUCLEOTIDE SEQUENCE</scope>
    <source>
        <strain evidence="2">CGMCC 1.15388</strain>
    </source>
</reference>
<dbReference type="EMBL" id="BMIS01000001">
    <property type="protein sequence ID" value="GGE57545.1"/>
    <property type="molecule type" value="Genomic_DNA"/>
</dbReference>
<reference evidence="2" key="1">
    <citation type="journal article" date="2014" name="Int. J. Syst. Evol. Microbiol.">
        <title>Complete genome sequence of Corynebacterium casei LMG S-19264T (=DSM 44701T), isolated from a smear-ripened cheese.</title>
        <authorList>
            <consortium name="US DOE Joint Genome Institute (JGI-PGF)"/>
            <person name="Walter F."/>
            <person name="Albersmeier A."/>
            <person name="Kalinowski J."/>
            <person name="Ruckert C."/>
        </authorList>
    </citation>
    <scope>NUCLEOTIDE SEQUENCE</scope>
    <source>
        <strain evidence="2">CGMCC 1.15388</strain>
    </source>
</reference>
<keyword evidence="1" id="KW-0812">Transmembrane</keyword>
<feature type="transmembrane region" description="Helical" evidence="1">
    <location>
        <begin position="25"/>
        <end position="46"/>
    </location>
</feature>
<keyword evidence="1" id="KW-1133">Transmembrane helix</keyword>
<proteinExistence type="predicted"/>
<accession>A0A917ELG7</accession>
<dbReference type="Proteomes" id="UP000633136">
    <property type="component" value="Unassembled WGS sequence"/>
</dbReference>
<organism evidence="2 3">
    <name type="scientific">Nesterenkonia cremea</name>
    <dbReference type="NCBI Taxonomy" id="1882340"/>
    <lineage>
        <taxon>Bacteria</taxon>
        <taxon>Bacillati</taxon>
        <taxon>Actinomycetota</taxon>
        <taxon>Actinomycetes</taxon>
        <taxon>Micrococcales</taxon>
        <taxon>Micrococcaceae</taxon>
        <taxon>Nesterenkonia</taxon>
    </lineage>
</organism>
<keyword evidence="1" id="KW-0472">Membrane</keyword>
<gene>
    <name evidence="2" type="ORF">GCM10011401_00300</name>
</gene>
<evidence type="ECO:0000313" key="2">
    <source>
        <dbReference type="EMBL" id="GGE57545.1"/>
    </source>
</evidence>
<sequence length="49" mass="5407">MTSREPEGDHRSTGSDHFQASSNRAVGICLVVGIALFVLVLLLPYFDRM</sequence>
<dbReference type="AlphaFoldDB" id="A0A917ELG7"/>
<protein>
    <submittedName>
        <fullName evidence="2">Uncharacterized protein</fullName>
    </submittedName>
</protein>